<feature type="region of interest" description="Disordered" evidence="1">
    <location>
        <begin position="47"/>
        <end position="126"/>
    </location>
</feature>
<dbReference type="PANTHER" id="PTHR33098">
    <property type="entry name" value="COTTON FIBER (DUF761)"/>
    <property type="match status" value="1"/>
</dbReference>
<keyword evidence="3" id="KW-1185">Reference proteome</keyword>
<dbReference type="Proteomes" id="UP000015106">
    <property type="component" value="Chromosome 1"/>
</dbReference>
<feature type="compositionally biased region" description="Polar residues" evidence="1">
    <location>
        <begin position="74"/>
        <end position="94"/>
    </location>
</feature>
<dbReference type="AlphaFoldDB" id="A0A8R7K1L9"/>
<evidence type="ECO:0000313" key="2">
    <source>
        <dbReference type="EnsemblPlants" id="TuG1812G0100003355.01.T02"/>
    </source>
</evidence>
<feature type="compositionally biased region" description="Low complexity" evidence="1">
    <location>
        <begin position="95"/>
        <end position="122"/>
    </location>
</feature>
<accession>A0A8R7K1L9</accession>
<dbReference type="EnsemblPlants" id="TuG1812G0100003355.01.T02">
    <property type="protein sequence ID" value="TuG1812G0100003355.01.T02"/>
    <property type="gene ID" value="TuG1812G0100003355.01"/>
</dbReference>
<evidence type="ECO:0000256" key="1">
    <source>
        <dbReference type="SAM" id="MobiDB-lite"/>
    </source>
</evidence>
<dbReference type="InterPro" id="IPR008480">
    <property type="entry name" value="DUF761_pln"/>
</dbReference>
<reference evidence="2" key="2">
    <citation type="submission" date="2018-03" db="EMBL/GenBank/DDBJ databases">
        <title>The Triticum urartu genome reveals the dynamic nature of wheat genome evolution.</title>
        <authorList>
            <person name="Ling H."/>
            <person name="Ma B."/>
            <person name="Shi X."/>
            <person name="Liu H."/>
            <person name="Dong L."/>
            <person name="Sun H."/>
            <person name="Cao Y."/>
            <person name="Gao Q."/>
            <person name="Zheng S."/>
            <person name="Li Y."/>
            <person name="Yu Y."/>
            <person name="Du H."/>
            <person name="Qi M."/>
            <person name="Li Y."/>
            <person name="Yu H."/>
            <person name="Cui Y."/>
            <person name="Wang N."/>
            <person name="Chen C."/>
            <person name="Wu H."/>
            <person name="Zhao Y."/>
            <person name="Zhang J."/>
            <person name="Li Y."/>
            <person name="Zhou W."/>
            <person name="Zhang B."/>
            <person name="Hu W."/>
            <person name="Eijk M."/>
            <person name="Tang J."/>
            <person name="Witsenboer H."/>
            <person name="Zhao S."/>
            <person name="Li Z."/>
            <person name="Zhang A."/>
            <person name="Wang D."/>
            <person name="Liang C."/>
        </authorList>
    </citation>
    <scope>NUCLEOTIDE SEQUENCE [LARGE SCALE GENOMIC DNA]</scope>
    <source>
        <strain evidence="2">cv. G1812</strain>
    </source>
</reference>
<dbReference type="Pfam" id="PF05553">
    <property type="entry name" value="DUF761"/>
    <property type="match status" value="1"/>
</dbReference>
<proteinExistence type="predicted"/>
<organism evidence="2 3">
    <name type="scientific">Triticum urartu</name>
    <name type="common">Red wild einkorn</name>
    <name type="synonym">Crithodium urartu</name>
    <dbReference type="NCBI Taxonomy" id="4572"/>
    <lineage>
        <taxon>Eukaryota</taxon>
        <taxon>Viridiplantae</taxon>
        <taxon>Streptophyta</taxon>
        <taxon>Embryophyta</taxon>
        <taxon>Tracheophyta</taxon>
        <taxon>Spermatophyta</taxon>
        <taxon>Magnoliopsida</taxon>
        <taxon>Liliopsida</taxon>
        <taxon>Poales</taxon>
        <taxon>Poaceae</taxon>
        <taxon>BOP clade</taxon>
        <taxon>Pooideae</taxon>
        <taxon>Triticodae</taxon>
        <taxon>Triticeae</taxon>
        <taxon>Triticinae</taxon>
        <taxon>Triticum</taxon>
    </lineage>
</organism>
<reference evidence="2" key="3">
    <citation type="submission" date="2022-06" db="UniProtKB">
        <authorList>
            <consortium name="EnsemblPlants"/>
        </authorList>
    </citation>
    <scope>IDENTIFICATION</scope>
</reference>
<name>A0A8R7K1L9_TRIUA</name>
<reference evidence="3" key="1">
    <citation type="journal article" date="2013" name="Nature">
        <title>Draft genome of the wheat A-genome progenitor Triticum urartu.</title>
        <authorList>
            <person name="Ling H.Q."/>
            <person name="Zhao S."/>
            <person name="Liu D."/>
            <person name="Wang J."/>
            <person name="Sun H."/>
            <person name="Zhang C."/>
            <person name="Fan H."/>
            <person name="Li D."/>
            <person name="Dong L."/>
            <person name="Tao Y."/>
            <person name="Gao C."/>
            <person name="Wu H."/>
            <person name="Li Y."/>
            <person name="Cui Y."/>
            <person name="Guo X."/>
            <person name="Zheng S."/>
            <person name="Wang B."/>
            <person name="Yu K."/>
            <person name="Liang Q."/>
            <person name="Yang W."/>
            <person name="Lou X."/>
            <person name="Chen J."/>
            <person name="Feng M."/>
            <person name="Jian J."/>
            <person name="Zhang X."/>
            <person name="Luo G."/>
            <person name="Jiang Y."/>
            <person name="Liu J."/>
            <person name="Wang Z."/>
            <person name="Sha Y."/>
            <person name="Zhang B."/>
            <person name="Wu H."/>
            <person name="Tang D."/>
            <person name="Shen Q."/>
            <person name="Xue P."/>
            <person name="Zou S."/>
            <person name="Wang X."/>
            <person name="Liu X."/>
            <person name="Wang F."/>
            <person name="Yang Y."/>
            <person name="An X."/>
            <person name="Dong Z."/>
            <person name="Zhang K."/>
            <person name="Zhang X."/>
            <person name="Luo M.C."/>
            <person name="Dvorak J."/>
            <person name="Tong Y."/>
            <person name="Wang J."/>
            <person name="Yang H."/>
            <person name="Li Z."/>
            <person name="Wang D."/>
            <person name="Zhang A."/>
            <person name="Wang J."/>
        </authorList>
    </citation>
    <scope>NUCLEOTIDE SEQUENCE</scope>
    <source>
        <strain evidence="3">cv. G1812</strain>
    </source>
</reference>
<evidence type="ECO:0000313" key="3">
    <source>
        <dbReference type="Proteomes" id="UP000015106"/>
    </source>
</evidence>
<protein>
    <submittedName>
        <fullName evidence="2">Uncharacterized protein</fullName>
    </submittedName>
</protein>
<dbReference type="PANTHER" id="PTHR33098:SF112">
    <property type="entry name" value="COTTON FIBER PROTEIN"/>
    <property type="match status" value="1"/>
</dbReference>
<sequence>MESEKASRPASLLGTLRTAVKKVRFLLSFSATRWIINSIAGRRSAPGATAPLRLSFGSRRPGLLDAEDDDDGSPASTTGPSRTVSLGSGGVSRTSSAVAASEYSRSASSGATSSSSGGSSPAGDDDIDRRAEQFIANFYKHIQMERQGSLQLRYCRVDSLQERSAIFDFTWAAGTNESSISL</sequence>
<dbReference type="Gramene" id="TuG1812G0100003355.01.T02">
    <property type="protein sequence ID" value="TuG1812G0100003355.01.T02"/>
    <property type="gene ID" value="TuG1812G0100003355.01"/>
</dbReference>